<dbReference type="GO" id="GO:0003676">
    <property type="term" value="F:nucleic acid binding"/>
    <property type="evidence" value="ECO:0007669"/>
    <property type="project" value="InterPro"/>
</dbReference>
<dbReference type="AlphaFoldDB" id="A0A026VYL5"/>
<sequence>LENITKFNGTNFQLWKFQMSANFEASGVTEIVEGIFSKPAQTDQTYAAWAFKYAKAKCILASSMEFSQLEYLITCQTANEMWQKLSSICEQRSEANKSILLSRFYEYKMGINDTVMQHVAKVENLARKLKDVGEVLSEVAINTKILMTLPGKFNPLITAWDRVPVKDQTRANLIEHLTKEEQRLTVTDATELALATSDFGKRKMKVNSNKKFENSSSGNIKSKKEVEYYFCHKKGHYAKDCRKRKSSRKFDRDNNEYSGQKSSEQVGDKHGAFVITSTGIEESVMNIDTQNI</sequence>
<gene>
    <name evidence="2" type="ORF">X777_13142</name>
</gene>
<feature type="region of interest" description="Disordered" evidence="1">
    <location>
        <begin position="243"/>
        <end position="266"/>
    </location>
</feature>
<dbReference type="Proteomes" id="UP000053097">
    <property type="component" value="Unassembled WGS sequence"/>
</dbReference>
<dbReference type="PANTHER" id="PTHR35317:SF40">
    <property type="entry name" value="CCHC-TYPE DOMAIN-CONTAINING PROTEIN"/>
    <property type="match status" value="1"/>
</dbReference>
<evidence type="ECO:0000313" key="2">
    <source>
        <dbReference type="EMBL" id="EZA48750.1"/>
    </source>
</evidence>
<organism evidence="2 3">
    <name type="scientific">Ooceraea biroi</name>
    <name type="common">Clonal raider ant</name>
    <name type="synonym">Cerapachys biroi</name>
    <dbReference type="NCBI Taxonomy" id="2015173"/>
    <lineage>
        <taxon>Eukaryota</taxon>
        <taxon>Metazoa</taxon>
        <taxon>Ecdysozoa</taxon>
        <taxon>Arthropoda</taxon>
        <taxon>Hexapoda</taxon>
        <taxon>Insecta</taxon>
        <taxon>Pterygota</taxon>
        <taxon>Neoptera</taxon>
        <taxon>Endopterygota</taxon>
        <taxon>Hymenoptera</taxon>
        <taxon>Apocrita</taxon>
        <taxon>Aculeata</taxon>
        <taxon>Formicoidea</taxon>
        <taxon>Formicidae</taxon>
        <taxon>Dorylinae</taxon>
        <taxon>Ooceraea</taxon>
    </lineage>
</organism>
<dbReference type="SUPFAM" id="SSF57756">
    <property type="entry name" value="Retrovirus zinc finger-like domains"/>
    <property type="match status" value="1"/>
</dbReference>
<name>A0A026VYL5_OOCBI</name>
<dbReference type="InterPro" id="IPR036875">
    <property type="entry name" value="Znf_CCHC_sf"/>
</dbReference>
<dbReference type="PANTHER" id="PTHR35317">
    <property type="entry name" value="OS04G0629600 PROTEIN"/>
    <property type="match status" value="1"/>
</dbReference>
<protein>
    <submittedName>
        <fullName evidence="2">Copia protein</fullName>
    </submittedName>
</protein>
<dbReference type="Gene3D" id="4.10.60.10">
    <property type="entry name" value="Zinc finger, CCHC-type"/>
    <property type="match status" value="1"/>
</dbReference>
<keyword evidence="3" id="KW-1185">Reference proteome</keyword>
<evidence type="ECO:0000256" key="1">
    <source>
        <dbReference type="SAM" id="MobiDB-lite"/>
    </source>
</evidence>
<feature type="non-terminal residue" evidence="2">
    <location>
        <position position="1"/>
    </location>
</feature>
<dbReference type="OMA" id="AWNSVEP"/>
<dbReference type="GO" id="GO:0008270">
    <property type="term" value="F:zinc ion binding"/>
    <property type="evidence" value="ECO:0007669"/>
    <property type="project" value="InterPro"/>
</dbReference>
<reference evidence="2 3" key="1">
    <citation type="journal article" date="2014" name="Curr. Biol.">
        <title>The genome of the clonal raider ant Cerapachys biroi.</title>
        <authorList>
            <person name="Oxley P.R."/>
            <person name="Ji L."/>
            <person name="Fetter-Pruneda I."/>
            <person name="McKenzie S.K."/>
            <person name="Li C."/>
            <person name="Hu H."/>
            <person name="Zhang G."/>
            <person name="Kronauer D.J."/>
        </authorList>
    </citation>
    <scope>NUCLEOTIDE SEQUENCE [LARGE SCALE GENOMIC DNA]</scope>
</reference>
<proteinExistence type="predicted"/>
<dbReference type="STRING" id="2015173.A0A026VYL5"/>
<accession>A0A026VYL5</accession>
<evidence type="ECO:0000313" key="3">
    <source>
        <dbReference type="Proteomes" id="UP000053097"/>
    </source>
</evidence>
<feature type="compositionally biased region" description="Polar residues" evidence="1">
    <location>
        <begin position="256"/>
        <end position="265"/>
    </location>
</feature>
<dbReference type="OrthoDB" id="8063677at2759"/>
<dbReference type="EMBL" id="KK107571">
    <property type="protein sequence ID" value="EZA48750.1"/>
    <property type="molecule type" value="Genomic_DNA"/>
</dbReference>
<dbReference type="Pfam" id="PF14223">
    <property type="entry name" value="Retrotran_gag_2"/>
    <property type="match status" value="1"/>
</dbReference>